<comment type="caution">
    <text evidence="2">The sequence shown here is derived from an EMBL/GenBank/DDBJ whole genome shotgun (WGS) entry which is preliminary data.</text>
</comment>
<organism evidence="2 3">
    <name type="scientific">Rubrivirga marina</name>
    <dbReference type="NCBI Taxonomy" id="1196024"/>
    <lineage>
        <taxon>Bacteria</taxon>
        <taxon>Pseudomonadati</taxon>
        <taxon>Rhodothermota</taxon>
        <taxon>Rhodothermia</taxon>
        <taxon>Rhodothermales</taxon>
        <taxon>Rubricoccaceae</taxon>
        <taxon>Rubrivirga</taxon>
    </lineage>
</organism>
<keyword evidence="1" id="KW-0560">Oxidoreductase</keyword>
<accession>A0A271IXN2</accession>
<dbReference type="PRINTS" id="PR00469">
    <property type="entry name" value="PNDRDTASEII"/>
</dbReference>
<protein>
    <submittedName>
        <fullName evidence="2">Pyridine nucleotide-disulfide oxidoreductase</fullName>
    </submittedName>
</protein>
<dbReference type="Gene3D" id="3.50.50.60">
    <property type="entry name" value="FAD/NAD(P)-binding domain"/>
    <property type="match status" value="1"/>
</dbReference>
<keyword evidence="3" id="KW-1185">Reference proteome</keyword>
<evidence type="ECO:0000256" key="1">
    <source>
        <dbReference type="ARBA" id="ARBA00023002"/>
    </source>
</evidence>
<dbReference type="PRINTS" id="PR00368">
    <property type="entry name" value="FADPNR"/>
</dbReference>
<dbReference type="PANTHER" id="PTHR43539">
    <property type="entry name" value="FLAVIN-BINDING MONOOXYGENASE-LIKE PROTEIN (AFU_ORTHOLOGUE AFUA_4G09220)"/>
    <property type="match status" value="1"/>
</dbReference>
<dbReference type="SUPFAM" id="SSF51905">
    <property type="entry name" value="FAD/NAD(P)-binding domain"/>
    <property type="match status" value="2"/>
</dbReference>
<sequence length="378" mass="40111">MTPAHSLAPGEGLPFAERDVAVVGGGQAALAVGYHLARELRKTDATVAFFDDRAGPGGAWRGTWDSLRLFSPAEWSSLPGYLLPRHLGDADPEAAEAPHRDDVLGYFAAYEARYELPVWRPVRVTAVRRDGDRLRVETDRGDVRARAVVAATGTASRPVVPDVPGREAFGGVQIHSGAYRSAEPFAGQRVLVVGGGNSGAQILAEVSAVADASWAVETTPRFLPADVDGRVLFDAATARYHALKSGEDPGRPYGLGDVVQVPSVRAAKEAGRLDDLRPPIARLTAAGVVWPDGTEESVDVVIWCTGFRPALEFLAPLGVIDDAGRVTVEATRSVAEPRLWLVGYGSWTGFASATLVGVGRSARVTAREVIQSLSFPTS</sequence>
<dbReference type="PANTHER" id="PTHR43539:SF78">
    <property type="entry name" value="FLAVIN-CONTAINING MONOOXYGENASE"/>
    <property type="match status" value="1"/>
</dbReference>
<dbReference type="GO" id="GO:0050660">
    <property type="term" value="F:flavin adenine dinucleotide binding"/>
    <property type="evidence" value="ECO:0007669"/>
    <property type="project" value="TreeGrafter"/>
</dbReference>
<dbReference type="InterPro" id="IPR050982">
    <property type="entry name" value="Auxin_biosynth/cation_transpt"/>
</dbReference>
<dbReference type="NCBIfam" id="NF040505">
    <property type="entry name" value="ArsO_flavin_mono"/>
    <property type="match status" value="1"/>
</dbReference>
<gene>
    <name evidence="2" type="ORF">BSZ37_05210</name>
</gene>
<proteinExistence type="predicted"/>
<dbReference type="RefSeq" id="WP_095509523.1">
    <property type="nucleotide sequence ID" value="NZ_MQWD01000001.1"/>
</dbReference>
<evidence type="ECO:0000313" key="3">
    <source>
        <dbReference type="Proteomes" id="UP000216339"/>
    </source>
</evidence>
<reference evidence="2 3" key="1">
    <citation type="submission" date="2016-11" db="EMBL/GenBank/DDBJ databases">
        <title>Study of marine rhodopsin-containing bacteria.</title>
        <authorList>
            <person name="Yoshizawa S."/>
            <person name="Kumagai Y."/>
            <person name="Kogure K."/>
        </authorList>
    </citation>
    <scope>NUCLEOTIDE SEQUENCE [LARGE SCALE GENOMIC DNA]</scope>
    <source>
        <strain evidence="2 3">SAORIC-28</strain>
    </source>
</reference>
<dbReference type="AlphaFoldDB" id="A0A271IXN2"/>
<name>A0A271IXN2_9BACT</name>
<evidence type="ECO:0000313" key="2">
    <source>
        <dbReference type="EMBL" id="PAP75880.1"/>
    </source>
</evidence>
<dbReference type="GO" id="GO:0004497">
    <property type="term" value="F:monooxygenase activity"/>
    <property type="evidence" value="ECO:0007669"/>
    <property type="project" value="TreeGrafter"/>
</dbReference>
<dbReference type="OrthoDB" id="9778740at2"/>
<dbReference type="Proteomes" id="UP000216339">
    <property type="component" value="Unassembled WGS sequence"/>
</dbReference>
<dbReference type="Pfam" id="PF13738">
    <property type="entry name" value="Pyr_redox_3"/>
    <property type="match status" value="1"/>
</dbReference>
<dbReference type="InterPro" id="IPR036188">
    <property type="entry name" value="FAD/NAD-bd_sf"/>
</dbReference>
<dbReference type="EMBL" id="MQWD01000001">
    <property type="protein sequence ID" value="PAP75880.1"/>
    <property type="molecule type" value="Genomic_DNA"/>
</dbReference>